<accession>A0A512N5U9</accession>
<dbReference type="EMBL" id="BKAJ01000030">
    <property type="protein sequence ID" value="GEP54303.1"/>
    <property type="molecule type" value="Genomic_DNA"/>
</dbReference>
<evidence type="ECO:0000313" key="3">
    <source>
        <dbReference type="Proteomes" id="UP000321058"/>
    </source>
</evidence>
<evidence type="ECO:0000256" key="1">
    <source>
        <dbReference type="SAM" id="Phobius"/>
    </source>
</evidence>
<keyword evidence="1" id="KW-1133">Transmembrane helix</keyword>
<keyword evidence="3" id="KW-1185">Reference proteome</keyword>
<comment type="caution">
    <text evidence="2">The sequence shown here is derived from an EMBL/GenBank/DDBJ whole genome shotgun (WGS) entry which is preliminary data.</text>
</comment>
<sequence length="75" mass="8081">MLLSPGWDPGTMFQLIGSLLAFFAVISVVADAPLAGTVFALLTFIWVVVAKPGRHSAAAKVEATWDSIYETPFNR</sequence>
<keyword evidence="1" id="KW-0812">Transmembrane</keyword>
<name>A0A512N5U9_9HYPH</name>
<evidence type="ECO:0000313" key="2">
    <source>
        <dbReference type="EMBL" id="GEP54303.1"/>
    </source>
</evidence>
<keyword evidence="1" id="KW-0472">Membrane</keyword>
<organism evidence="2 3">
    <name type="scientific">Reyranella soli</name>
    <dbReference type="NCBI Taxonomy" id="1230389"/>
    <lineage>
        <taxon>Bacteria</taxon>
        <taxon>Pseudomonadati</taxon>
        <taxon>Pseudomonadota</taxon>
        <taxon>Alphaproteobacteria</taxon>
        <taxon>Hyphomicrobiales</taxon>
        <taxon>Reyranellaceae</taxon>
        <taxon>Reyranella</taxon>
    </lineage>
</organism>
<protein>
    <submittedName>
        <fullName evidence="2">Uncharacterized protein</fullName>
    </submittedName>
</protein>
<feature type="transmembrane region" description="Helical" evidence="1">
    <location>
        <begin position="20"/>
        <end position="49"/>
    </location>
</feature>
<dbReference type="AlphaFoldDB" id="A0A512N5U9"/>
<dbReference type="Proteomes" id="UP000321058">
    <property type="component" value="Unassembled WGS sequence"/>
</dbReference>
<reference evidence="2 3" key="1">
    <citation type="submission" date="2019-07" db="EMBL/GenBank/DDBJ databases">
        <title>Whole genome shotgun sequence of Reyranella soli NBRC 108950.</title>
        <authorList>
            <person name="Hosoyama A."/>
            <person name="Uohara A."/>
            <person name="Ohji S."/>
            <person name="Ichikawa N."/>
        </authorList>
    </citation>
    <scope>NUCLEOTIDE SEQUENCE [LARGE SCALE GENOMIC DNA]</scope>
    <source>
        <strain evidence="2 3">NBRC 108950</strain>
    </source>
</reference>
<gene>
    <name evidence="2" type="ORF">RSO01_14690</name>
</gene>
<proteinExistence type="predicted"/>